<evidence type="ECO:0000256" key="4">
    <source>
        <dbReference type="ARBA" id="ARBA00023163"/>
    </source>
</evidence>
<comment type="subcellular location">
    <subcellularLocation>
        <location evidence="1">Nucleus</location>
    </subcellularLocation>
</comment>
<evidence type="ECO:0000313" key="10">
    <source>
        <dbReference type="Proteomes" id="UP000233837"/>
    </source>
</evidence>
<reference evidence="9 10" key="2">
    <citation type="journal article" date="2017" name="Nature">
        <title>The Apostasia genome and the evolution of orchids.</title>
        <authorList>
            <person name="Zhang G.Q."/>
            <person name="Liu K.W."/>
            <person name="Li Z."/>
            <person name="Lohaus R."/>
            <person name="Hsiao Y.Y."/>
            <person name="Niu S.C."/>
            <person name="Wang J.Y."/>
            <person name="Lin Y.C."/>
            <person name="Xu Q."/>
            <person name="Chen L.J."/>
            <person name="Yoshida K."/>
            <person name="Fujiwara S."/>
            <person name="Wang Z.W."/>
            <person name="Zhang Y.Q."/>
            <person name="Mitsuda N."/>
            <person name="Wang M."/>
            <person name="Liu G.H."/>
            <person name="Pecoraro L."/>
            <person name="Huang H.X."/>
            <person name="Xiao X.J."/>
            <person name="Lin M."/>
            <person name="Wu X.Y."/>
            <person name="Wu W.L."/>
            <person name="Chen Y.Y."/>
            <person name="Chang S.B."/>
            <person name="Sakamoto S."/>
            <person name="Ohme-Takagi M."/>
            <person name="Yagi M."/>
            <person name="Zeng S.J."/>
            <person name="Shen C.Y."/>
            <person name="Yeh C.M."/>
            <person name="Luo Y.B."/>
            <person name="Tsai W.C."/>
            <person name="Van de Peer Y."/>
            <person name="Liu Z.J."/>
        </authorList>
    </citation>
    <scope>NUCLEOTIDE SEQUENCE [LARGE SCALE GENOMIC DNA]</scope>
    <source>
        <tissue evidence="9">The whole plant</tissue>
    </source>
</reference>
<feature type="coiled-coil region" evidence="6">
    <location>
        <begin position="110"/>
        <end position="151"/>
    </location>
</feature>
<dbReference type="GO" id="GO:0005634">
    <property type="term" value="C:nucleus"/>
    <property type="evidence" value="ECO:0007669"/>
    <property type="project" value="UniProtKB-SubCell"/>
</dbReference>
<gene>
    <name evidence="9" type="primary">WRKY42</name>
    <name evidence="9" type="ORF">MA16_Dca011569</name>
</gene>
<evidence type="ECO:0000256" key="6">
    <source>
        <dbReference type="SAM" id="Coils"/>
    </source>
</evidence>
<dbReference type="GO" id="GO:0003700">
    <property type="term" value="F:DNA-binding transcription factor activity"/>
    <property type="evidence" value="ECO:0007669"/>
    <property type="project" value="InterPro"/>
</dbReference>
<proteinExistence type="predicted"/>
<dbReference type="Gene3D" id="2.20.25.80">
    <property type="entry name" value="WRKY domain"/>
    <property type="match status" value="1"/>
</dbReference>
<keyword evidence="4" id="KW-0804">Transcription</keyword>
<dbReference type="SUPFAM" id="SSF118290">
    <property type="entry name" value="WRKY DNA-binding domain"/>
    <property type="match status" value="1"/>
</dbReference>
<sequence length="522" mass="56161">MEDCGGGDRGGHILDLTGQFATGVDSPISLSSPAGDGRRMVVEMDFLSQEKSWARPAPEVNVPNLSIKEEDLTINTGLHLFSATEQSTVEDVISATMSEQNNDDVGKSEMVAMKARMDRLGEDNQRLRNILIQLNRNYNSLKMKLLAAMQQDNNRNGGTTVARQFMDLGPGLKAPAAGINEDSLTERVSHRWLESPASELEEAGHHDYLLKKKCCGDHDGKGIVYMDRAIRRDGRSGEGMFRELRPDGGGRPNQKAMLSSTSKSSEQQVGEVTMRKARVSVRARCEAPMIADGCQWRKYGQKMAKGNPFPRAYFRCTMAADCTARKQVQRCAEDRTILITTYEGKHHHPLPLAAMAMASMTSSAASMLLSGSMPSPDAALINPNLLACAVLPCSSTLATFSASTSTSFPAVTLDLTGSPASPLPCHKTEYPEFQIPQILAQSLCNYSSFSGQQMPAGAGDQKLLSLAETVRAATAEITADPNLTTLLTAAIKSIIGSDGDGGGARQAESPVAVSNDTELRSV</sequence>
<dbReference type="InterPro" id="IPR036576">
    <property type="entry name" value="WRKY_dom_sf"/>
</dbReference>
<name>A0A2I0WQL6_9ASPA</name>
<accession>A0A2I0WQL6</accession>
<dbReference type="GO" id="GO:0043565">
    <property type="term" value="F:sequence-specific DNA binding"/>
    <property type="evidence" value="ECO:0007669"/>
    <property type="project" value="InterPro"/>
</dbReference>
<organism evidence="9 10">
    <name type="scientific">Dendrobium catenatum</name>
    <dbReference type="NCBI Taxonomy" id="906689"/>
    <lineage>
        <taxon>Eukaryota</taxon>
        <taxon>Viridiplantae</taxon>
        <taxon>Streptophyta</taxon>
        <taxon>Embryophyta</taxon>
        <taxon>Tracheophyta</taxon>
        <taxon>Spermatophyta</taxon>
        <taxon>Magnoliopsida</taxon>
        <taxon>Liliopsida</taxon>
        <taxon>Asparagales</taxon>
        <taxon>Orchidaceae</taxon>
        <taxon>Epidendroideae</taxon>
        <taxon>Malaxideae</taxon>
        <taxon>Dendrobiinae</taxon>
        <taxon>Dendrobium</taxon>
    </lineage>
</organism>
<keyword evidence="3" id="KW-0238">DNA-binding</keyword>
<dbReference type="PROSITE" id="PS50811">
    <property type="entry name" value="WRKY"/>
    <property type="match status" value="1"/>
</dbReference>
<dbReference type="FunFam" id="2.20.25.80:FF:000002">
    <property type="entry name" value="probable WRKY transcription factor 31"/>
    <property type="match status" value="1"/>
</dbReference>
<dbReference type="STRING" id="906689.A0A2I0WQL6"/>
<dbReference type="InterPro" id="IPR003657">
    <property type="entry name" value="WRKY_dom"/>
</dbReference>
<feature type="region of interest" description="Disordered" evidence="7">
    <location>
        <begin position="498"/>
        <end position="522"/>
    </location>
</feature>
<feature type="region of interest" description="Disordered" evidence="7">
    <location>
        <begin position="244"/>
        <end position="275"/>
    </location>
</feature>
<evidence type="ECO:0000313" key="9">
    <source>
        <dbReference type="EMBL" id="PKU77949.1"/>
    </source>
</evidence>
<dbReference type="EMBL" id="KZ502480">
    <property type="protein sequence ID" value="PKU77949.1"/>
    <property type="molecule type" value="Genomic_DNA"/>
</dbReference>
<dbReference type="PANTHER" id="PTHR31429:SF106">
    <property type="entry name" value="WRKY TRANSCRIPTION FACTOR 31-RELATED"/>
    <property type="match status" value="1"/>
</dbReference>
<dbReference type="AlphaFoldDB" id="A0A2I0WQL6"/>
<evidence type="ECO:0000259" key="8">
    <source>
        <dbReference type="PROSITE" id="PS50811"/>
    </source>
</evidence>
<dbReference type="SMART" id="SM00774">
    <property type="entry name" value="WRKY"/>
    <property type="match status" value="1"/>
</dbReference>
<feature type="compositionally biased region" description="Polar residues" evidence="7">
    <location>
        <begin position="256"/>
        <end position="270"/>
    </location>
</feature>
<evidence type="ECO:0000256" key="3">
    <source>
        <dbReference type="ARBA" id="ARBA00023125"/>
    </source>
</evidence>
<keyword evidence="2" id="KW-0805">Transcription regulation</keyword>
<keyword evidence="5" id="KW-0539">Nucleus</keyword>
<feature type="domain" description="WRKY" evidence="8">
    <location>
        <begin position="285"/>
        <end position="351"/>
    </location>
</feature>
<evidence type="ECO:0000256" key="7">
    <source>
        <dbReference type="SAM" id="MobiDB-lite"/>
    </source>
</evidence>
<reference evidence="9 10" key="1">
    <citation type="journal article" date="2016" name="Sci. Rep.">
        <title>The Dendrobium catenatum Lindl. genome sequence provides insights into polysaccharide synthase, floral development and adaptive evolution.</title>
        <authorList>
            <person name="Zhang G.Q."/>
            <person name="Xu Q."/>
            <person name="Bian C."/>
            <person name="Tsai W.C."/>
            <person name="Yeh C.M."/>
            <person name="Liu K.W."/>
            <person name="Yoshida K."/>
            <person name="Zhang L.S."/>
            <person name="Chang S.B."/>
            <person name="Chen F."/>
            <person name="Shi Y."/>
            <person name="Su Y.Y."/>
            <person name="Zhang Y.Q."/>
            <person name="Chen L.J."/>
            <person name="Yin Y."/>
            <person name="Lin M."/>
            <person name="Huang H."/>
            <person name="Deng H."/>
            <person name="Wang Z.W."/>
            <person name="Zhu S.L."/>
            <person name="Zhao X."/>
            <person name="Deng C."/>
            <person name="Niu S.C."/>
            <person name="Huang J."/>
            <person name="Wang M."/>
            <person name="Liu G.H."/>
            <person name="Yang H.J."/>
            <person name="Xiao X.J."/>
            <person name="Hsiao Y.Y."/>
            <person name="Wu W.L."/>
            <person name="Chen Y.Y."/>
            <person name="Mitsuda N."/>
            <person name="Ohme-Takagi M."/>
            <person name="Luo Y.B."/>
            <person name="Van de Peer Y."/>
            <person name="Liu Z.J."/>
        </authorList>
    </citation>
    <scope>NUCLEOTIDE SEQUENCE [LARGE SCALE GENOMIC DNA]</scope>
    <source>
        <tissue evidence="9">The whole plant</tissue>
    </source>
</reference>
<dbReference type="PANTHER" id="PTHR31429">
    <property type="entry name" value="WRKY TRANSCRIPTION FACTOR 36-RELATED"/>
    <property type="match status" value="1"/>
</dbReference>
<evidence type="ECO:0000256" key="1">
    <source>
        <dbReference type="ARBA" id="ARBA00004123"/>
    </source>
</evidence>
<dbReference type="Pfam" id="PF03106">
    <property type="entry name" value="WRKY"/>
    <property type="match status" value="1"/>
</dbReference>
<protein>
    <submittedName>
        <fullName evidence="9">Putative WRKY transcription factor 42</fullName>
    </submittedName>
</protein>
<keyword evidence="10" id="KW-1185">Reference proteome</keyword>
<evidence type="ECO:0000256" key="2">
    <source>
        <dbReference type="ARBA" id="ARBA00023015"/>
    </source>
</evidence>
<dbReference type="Proteomes" id="UP000233837">
    <property type="component" value="Unassembled WGS sequence"/>
</dbReference>
<evidence type="ECO:0000256" key="5">
    <source>
        <dbReference type="ARBA" id="ARBA00023242"/>
    </source>
</evidence>
<dbReference type="InterPro" id="IPR044810">
    <property type="entry name" value="WRKY_plant"/>
</dbReference>
<keyword evidence="6" id="KW-0175">Coiled coil</keyword>